<reference evidence="1" key="1">
    <citation type="submission" date="2020-07" db="EMBL/GenBank/DDBJ databases">
        <authorList>
            <person name="Nazaruddin N."/>
        </authorList>
    </citation>
    <scope>NUCLEOTIDE SEQUENCE</scope>
</reference>
<evidence type="ECO:0000313" key="2">
    <source>
        <dbReference type="Proteomes" id="UP000752696"/>
    </source>
</evidence>
<gene>
    <name evidence="1" type="ORF">MHI_LOCUS423284</name>
</gene>
<protein>
    <submittedName>
        <fullName evidence="1">Uncharacterized protein</fullName>
    </submittedName>
</protein>
<dbReference type="AlphaFoldDB" id="A0A6V7H659"/>
<name>A0A6V7H659_9HYME</name>
<feature type="non-terminal residue" evidence="1">
    <location>
        <position position="1"/>
    </location>
</feature>
<comment type="caution">
    <text evidence="1">The sequence shown here is derived from an EMBL/GenBank/DDBJ whole genome shotgun (WGS) entry which is preliminary data.</text>
</comment>
<accession>A0A6V7H659</accession>
<dbReference type="EMBL" id="CAJDYZ010007033">
    <property type="protein sequence ID" value="CAD1473976.1"/>
    <property type="molecule type" value="Genomic_DNA"/>
</dbReference>
<proteinExistence type="predicted"/>
<keyword evidence="2" id="KW-1185">Reference proteome</keyword>
<sequence length="60" mass="6757">INWPGLLFIKGMPVLHNVTAIRTIWTGNFTSSRTVNSYQSFNATEDLSSFSSLYTVDNSR</sequence>
<dbReference type="Proteomes" id="UP000752696">
    <property type="component" value="Unassembled WGS sequence"/>
</dbReference>
<evidence type="ECO:0000313" key="1">
    <source>
        <dbReference type="EMBL" id="CAD1473976.1"/>
    </source>
</evidence>
<organism evidence="1 2">
    <name type="scientific">Heterotrigona itama</name>
    <dbReference type="NCBI Taxonomy" id="395501"/>
    <lineage>
        <taxon>Eukaryota</taxon>
        <taxon>Metazoa</taxon>
        <taxon>Ecdysozoa</taxon>
        <taxon>Arthropoda</taxon>
        <taxon>Hexapoda</taxon>
        <taxon>Insecta</taxon>
        <taxon>Pterygota</taxon>
        <taxon>Neoptera</taxon>
        <taxon>Endopterygota</taxon>
        <taxon>Hymenoptera</taxon>
        <taxon>Apocrita</taxon>
        <taxon>Aculeata</taxon>
        <taxon>Apoidea</taxon>
        <taxon>Anthophila</taxon>
        <taxon>Apidae</taxon>
        <taxon>Heterotrigona</taxon>
    </lineage>
</organism>